<proteinExistence type="predicted"/>
<organism evidence="1 2">
    <name type="scientific">Meiothermus luteus</name>
    <dbReference type="NCBI Taxonomy" id="2026184"/>
    <lineage>
        <taxon>Bacteria</taxon>
        <taxon>Thermotogati</taxon>
        <taxon>Deinococcota</taxon>
        <taxon>Deinococci</taxon>
        <taxon>Thermales</taxon>
        <taxon>Thermaceae</taxon>
        <taxon>Meiothermus</taxon>
    </lineage>
</organism>
<gene>
    <name evidence="1" type="ORF">Mlute_02167</name>
</gene>
<dbReference type="Proteomes" id="UP000265800">
    <property type="component" value="Unassembled WGS sequence"/>
</dbReference>
<sequence length="29" mass="3004">MKKLAFKILTLVAALVALAMAAGADASWQ</sequence>
<evidence type="ECO:0000313" key="2">
    <source>
        <dbReference type="Proteomes" id="UP000265800"/>
    </source>
</evidence>
<reference evidence="1 2" key="1">
    <citation type="submission" date="2018-08" db="EMBL/GenBank/DDBJ databases">
        <title>Meiothermus luteus KCTC 52599 genome sequencing project.</title>
        <authorList>
            <person name="Da Costa M.S."/>
            <person name="Albuquerque L."/>
            <person name="Raposo P."/>
            <person name="Froufe H.J.C."/>
            <person name="Barroso C.S."/>
            <person name="Egas C."/>
        </authorList>
    </citation>
    <scope>NUCLEOTIDE SEQUENCE [LARGE SCALE GENOMIC DNA]</scope>
    <source>
        <strain evidence="1 2">KCTC 52599</strain>
    </source>
</reference>
<protein>
    <submittedName>
        <fullName evidence="1">Uncharacterized protein</fullName>
    </submittedName>
</protein>
<evidence type="ECO:0000313" key="1">
    <source>
        <dbReference type="EMBL" id="RIH83554.1"/>
    </source>
</evidence>
<comment type="caution">
    <text evidence="1">The sequence shown here is derived from an EMBL/GenBank/DDBJ whole genome shotgun (WGS) entry which is preliminary data.</text>
</comment>
<accession>A0A399EFV8</accession>
<dbReference type="EMBL" id="QWKZ01000078">
    <property type="protein sequence ID" value="RIH83554.1"/>
    <property type="molecule type" value="Genomic_DNA"/>
</dbReference>
<keyword evidence="2" id="KW-1185">Reference proteome</keyword>
<dbReference type="AlphaFoldDB" id="A0A399EFV8"/>
<name>A0A399EFV8_9DEIN</name>